<dbReference type="PROSITE" id="PS50262">
    <property type="entry name" value="G_PROTEIN_RECEP_F1_2"/>
    <property type="match status" value="1"/>
</dbReference>
<reference evidence="13 14" key="1">
    <citation type="submission" date="2018-11" db="EMBL/GenBank/DDBJ databases">
        <title>Haplotype-resolved cattle genomes.</title>
        <authorList>
            <person name="Low W.Y."/>
            <person name="Tearle R."/>
            <person name="Bickhart D.M."/>
            <person name="Rosen B.D."/>
            <person name="Koren S."/>
            <person name="Rhie A."/>
            <person name="Hiendleder S."/>
            <person name="Phillippy A.M."/>
            <person name="Smith T.P.L."/>
            <person name="Williams J.L."/>
        </authorList>
    </citation>
    <scope>NUCLEOTIDE SEQUENCE [LARGE SCALE GENOMIC DNA]</scope>
</reference>
<keyword evidence="8" id="KW-0675">Receptor</keyword>
<evidence type="ECO:0000256" key="2">
    <source>
        <dbReference type="ARBA" id="ARBA00004651"/>
    </source>
</evidence>
<evidence type="ECO:0000256" key="4">
    <source>
        <dbReference type="ARBA" id="ARBA00022606"/>
    </source>
</evidence>
<dbReference type="SUPFAM" id="SSF81321">
    <property type="entry name" value="Family A G protein-coupled receptor-like"/>
    <property type="match status" value="1"/>
</dbReference>
<evidence type="ECO:0000256" key="10">
    <source>
        <dbReference type="ARBA" id="ARBA00023224"/>
    </source>
</evidence>
<evidence type="ECO:0000313" key="13">
    <source>
        <dbReference type="Ensembl" id="ENSBIXP00005032670.1"/>
    </source>
</evidence>
<keyword evidence="3" id="KW-1003">Cell membrane</keyword>
<dbReference type="GeneTree" id="ENSGT01150000286913"/>
<name>A0A4W2HJR1_BOBOX</name>
<sequence>MYFFLNNLIFLDICYTTSVVPQKLINLCGPNKLITYAGCILQFFFAFDFGATENLLLVVMAYDHYAAVCQPLHYLVIMHPQFCKKMAAASWLTGMCGALAMSAFGFSLLLCHILDNCFCEMPVFLKIACAYTEVMDVTIYTPGVIYLVLSLFFIPVS</sequence>
<evidence type="ECO:0000256" key="7">
    <source>
        <dbReference type="ARBA" id="ARBA00022989"/>
    </source>
</evidence>
<dbReference type="PANTHER" id="PTHR26453">
    <property type="entry name" value="OLFACTORY RECEPTOR"/>
    <property type="match status" value="1"/>
</dbReference>
<feature type="transmembrane region" description="Helical" evidence="11">
    <location>
        <begin position="89"/>
        <end position="114"/>
    </location>
</feature>
<dbReference type="PRINTS" id="PR00245">
    <property type="entry name" value="OLFACTORYR"/>
</dbReference>
<protein>
    <recommendedName>
        <fullName evidence="12">G-protein coupled receptors family 1 profile domain-containing protein</fullName>
    </recommendedName>
</protein>
<dbReference type="Pfam" id="PF00001">
    <property type="entry name" value="7tm_1"/>
    <property type="match status" value="1"/>
</dbReference>
<keyword evidence="6" id="KW-0552">Olfaction</keyword>
<dbReference type="InterPro" id="IPR000725">
    <property type="entry name" value="Olfact_rcpt"/>
</dbReference>
<keyword evidence="9 11" id="KW-0472">Membrane</keyword>
<dbReference type="Ensembl" id="ENSBIXT00005001039.1">
    <property type="protein sequence ID" value="ENSBIXP00005032670.1"/>
    <property type="gene ID" value="ENSBIXG00005013212.1"/>
</dbReference>
<dbReference type="GO" id="GO:0004930">
    <property type="term" value="F:G protein-coupled receptor activity"/>
    <property type="evidence" value="ECO:0007669"/>
    <property type="project" value="UniProtKB-KW"/>
</dbReference>
<proteinExistence type="predicted"/>
<evidence type="ECO:0000256" key="5">
    <source>
        <dbReference type="ARBA" id="ARBA00022692"/>
    </source>
</evidence>
<feature type="transmembrane region" description="Helical" evidence="11">
    <location>
        <begin position="134"/>
        <end position="154"/>
    </location>
</feature>
<dbReference type="AlphaFoldDB" id="A0A4W2HJR1"/>
<keyword evidence="4" id="KW-0716">Sensory transduction</keyword>
<evidence type="ECO:0000313" key="14">
    <source>
        <dbReference type="Proteomes" id="UP000429181"/>
    </source>
</evidence>
<keyword evidence="10" id="KW-0807">Transducer</keyword>
<dbReference type="InterPro" id="IPR017452">
    <property type="entry name" value="GPCR_Rhodpsn_7TM"/>
</dbReference>
<feature type="domain" description="G-protein coupled receptors family 1 profile" evidence="12">
    <location>
        <begin position="1"/>
        <end position="157"/>
    </location>
</feature>
<evidence type="ECO:0000256" key="9">
    <source>
        <dbReference type="ARBA" id="ARBA00023136"/>
    </source>
</evidence>
<evidence type="ECO:0000259" key="12">
    <source>
        <dbReference type="PROSITE" id="PS50262"/>
    </source>
</evidence>
<evidence type="ECO:0000256" key="11">
    <source>
        <dbReference type="SAM" id="Phobius"/>
    </source>
</evidence>
<evidence type="ECO:0000256" key="1">
    <source>
        <dbReference type="ARBA" id="ARBA00003929"/>
    </source>
</evidence>
<keyword evidence="5 11" id="KW-0812">Transmembrane</keyword>
<comment type="subcellular location">
    <subcellularLocation>
        <location evidence="2">Cell membrane</location>
        <topology evidence="2">Multi-pass membrane protein</topology>
    </subcellularLocation>
</comment>
<comment type="function">
    <text evidence="1">Putative odorant or sperm cell receptor.</text>
</comment>
<keyword evidence="8" id="KW-0297">G-protein coupled receptor</keyword>
<evidence type="ECO:0000256" key="6">
    <source>
        <dbReference type="ARBA" id="ARBA00022725"/>
    </source>
</evidence>
<dbReference type="Proteomes" id="UP000429181">
    <property type="component" value="Chromosome 23"/>
</dbReference>
<dbReference type="Gene3D" id="1.20.1070.10">
    <property type="entry name" value="Rhodopsin 7-helix transmembrane proteins"/>
    <property type="match status" value="1"/>
</dbReference>
<dbReference type="GO" id="GO:0005886">
    <property type="term" value="C:plasma membrane"/>
    <property type="evidence" value="ECO:0007669"/>
    <property type="project" value="UniProtKB-SubCell"/>
</dbReference>
<dbReference type="GO" id="GO:0004984">
    <property type="term" value="F:olfactory receptor activity"/>
    <property type="evidence" value="ECO:0007669"/>
    <property type="project" value="InterPro"/>
</dbReference>
<reference evidence="13" key="2">
    <citation type="submission" date="2025-08" db="UniProtKB">
        <authorList>
            <consortium name="Ensembl"/>
        </authorList>
    </citation>
    <scope>IDENTIFICATION</scope>
</reference>
<keyword evidence="7 11" id="KW-1133">Transmembrane helix</keyword>
<evidence type="ECO:0000256" key="3">
    <source>
        <dbReference type="ARBA" id="ARBA00022475"/>
    </source>
</evidence>
<dbReference type="InterPro" id="IPR000276">
    <property type="entry name" value="GPCR_Rhodpsn"/>
</dbReference>
<accession>A0A4W2HJR1</accession>
<evidence type="ECO:0000256" key="8">
    <source>
        <dbReference type="ARBA" id="ARBA00023040"/>
    </source>
</evidence>
<organism evidence="13 14">
    <name type="scientific">Bos indicus x Bos taurus</name>
    <name type="common">Hybrid cattle</name>
    <dbReference type="NCBI Taxonomy" id="30522"/>
    <lineage>
        <taxon>Eukaryota</taxon>
        <taxon>Metazoa</taxon>
        <taxon>Chordata</taxon>
        <taxon>Craniata</taxon>
        <taxon>Vertebrata</taxon>
        <taxon>Euteleostomi</taxon>
        <taxon>Mammalia</taxon>
        <taxon>Eutheria</taxon>
        <taxon>Laurasiatheria</taxon>
        <taxon>Artiodactyla</taxon>
        <taxon>Ruminantia</taxon>
        <taxon>Pecora</taxon>
        <taxon>Bovidae</taxon>
        <taxon>Bovinae</taxon>
        <taxon>Bos</taxon>
    </lineage>
</organism>